<protein>
    <recommendedName>
        <fullName evidence="5">Secreted protein</fullName>
    </recommendedName>
</protein>
<comment type="caution">
    <text evidence="3">The sequence shown here is derived from an EMBL/GenBank/DDBJ whole genome shotgun (WGS) entry which is preliminary data.</text>
</comment>
<dbReference type="Proteomes" id="UP000699975">
    <property type="component" value="Unassembled WGS sequence"/>
</dbReference>
<keyword evidence="4" id="KW-1185">Reference proteome</keyword>
<feature type="signal peptide" evidence="2">
    <location>
        <begin position="1"/>
        <end position="20"/>
    </location>
</feature>
<dbReference type="PROSITE" id="PS51257">
    <property type="entry name" value="PROKAR_LIPOPROTEIN"/>
    <property type="match status" value="1"/>
</dbReference>
<organism evidence="3 4">
    <name type="scientific">Erythrobacter ani</name>
    <dbReference type="NCBI Taxonomy" id="2827235"/>
    <lineage>
        <taxon>Bacteria</taxon>
        <taxon>Pseudomonadati</taxon>
        <taxon>Pseudomonadota</taxon>
        <taxon>Alphaproteobacteria</taxon>
        <taxon>Sphingomonadales</taxon>
        <taxon>Erythrobacteraceae</taxon>
        <taxon>Erythrobacter/Porphyrobacter group</taxon>
        <taxon>Erythrobacter</taxon>
    </lineage>
</organism>
<dbReference type="RefSeq" id="WP_218315753.1">
    <property type="nucleotide sequence ID" value="NZ_JAGSPB010000001.1"/>
</dbReference>
<evidence type="ECO:0008006" key="5">
    <source>
        <dbReference type="Google" id="ProtNLM"/>
    </source>
</evidence>
<evidence type="ECO:0000313" key="4">
    <source>
        <dbReference type="Proteomes" id="UP000699975"/>
    </source>
</evidence>
<gene>
    <name evidence="3" type="ORF">KCG45_03720</name>
</gene>
<reference evidence="3 4" key="1">
    <citation type="submission" date="2021-04" db="EMBL/GenBank/DDBJ databases">
        <authorList>
            <person name="Pira H."/>
            <person name="Risdian C."/>
            <person name="Wink J."/>
        </authorList>
    </citation>
    <scope>NUCLEOTIDE SEQUENCE [LARGE SCALE GENOMIC DNA]</scope>
    <source>
        <strain evidence="3 4">WH131</strain>
    </source>
</reference>
<evidence type="ECO:0000256" key="1">
    <source>
        <dbReference type="SAM" id="MobiDB-lite"/>
    </source>
</evidence>
<dbReference type="EMBL" id="JAGSPB010000001">
    <property type="protein sequence ID" value="MBV7265273.1"/>
    <property type="molecule type" value="Genomic_DNA"/>
</dbReference>
<accession>A0ABS6SJT2</accession>
<keyword evidence="2" id="KW-0732">Signal</keyword>
<sequence length="95" mass="9535">MRTHLRYAAPLCLTILGLTACTGETMPDSGDEVSDEVIDATSGDLDIEQPVARETPLPVDGNGAKSAETDQPAVGADAVSGEVGSGAEAPNPPGS</sequence>
<feature type="region of interest" description="Disordered" evidence="1">
    <location>
        <begin position="53"/>
        <end position="95"/>
    </location>
</feature>
<proteinExistence type="predicted"/>
<evidence type="ECO:0000313" key="3">
    <source>
        <dbReference type="EMBL" id="MBV7265273.1"/>
    </source>
</evidence>
<name>A0ABS6SJT2_9SPHN</name>
<feature type="chain" id="PRO_5046308092" description="Secreted protein" evidence="2">
    <location>
        <begin position="21"/>
        <end position="95"/>
    </location>
</feature>
<evidence type="ECO:0000256" key="2">
    <source>
        <dbReference type="SAM" id="SignalP"/>
    </source>
</evidence>